<dbReference type="Gene3D" id="3.40.50.2000">
    <property type="entry name" value="Glycogen Phosphorylase B"/>
    <property type="match status" value="1"/>
</dbReference>
<evidence type="ECO:0000313" key="3">
    <source>
        <dbReference type="EMBL" id="ONK56969.1"/>
    </source>
</evidence>
<dbReference type="EMBL" id="CM007390">
    <property type="protein sequence ID" value="ONK56969.1"/>
    <property type="molecule type" value="Genomic_DNA"/>
</dbReference>
<accession>A0A5P1E3C2</accession>
<dbReference type="GO" id="GO:1901135">
    <property type="term" value="P:carbohydrate derivative metabolic process"/>
    <property type="evidence" value="ECO:0007669"/>
    <property type="project" value="UniProtKB-ARBA"/>
</dbReference>
<evidence type="ECO:0000256" key="1">
    <source>
        <dbReference type="ARBA" id="ARBA00009995"/>
    </source>
</evidence>
<name>A0A5P1E3C2_ASPOF</name>
<dbReference type="OMA" id="ANHELNC"/>
<dbReference type="Gramene" id="ONK56969">
    <property type="protein sequence ID" value="ONK56969"/>
    <property type="gene ID" value="A4U43_C10F15200"/>
</dbReference>
<keyword evidence="4" id="KW-1185">Reference proteome</keyword>
<organism evidence="3 4">
    <name type="scientific">Asparagus officinalis</name>
    <name type="common">Garden asparagus</name>
    <dbReference type="NCBI Taxonomy" id="4686"/>
    <lineage>
        <taxon>Eukaryota</taxon>
        <taxon>Viridiplantae</taxon>
        <taxon>Streptophyta</taxon>
        <taxon>Embryophyta</taxon>
        <taxon>Tracheophyta</taxon>
        <taxon>Spermatophyta</taxon>
        <taxon>Magnoliopsida</taxon>
        <taxon>Liliopsida</taxon>
        <taxon>Asparagales</taxon>
        <taxon>Asparagaceae</taxon>
        <taxon>Asparagoideae</taxon>
        <taxon>Asparagus</taxon>
    </lineage>
</organism>
<feature type="domain" description="Glycosyltransferase N-terminal" evidence="2">
    <location>
        <begin position="5"/>
        <end position="129"/>
    </location>
</feature>
<dbReference type="SUPFAM" id="SSF53756">
    <property type="entry name" value="UDP-Glycosyltransferase/glycogen phosphorylase"/>
    <property type="match status" value="1"/>
</dbReference>
<dbReference type="Pfam" id="PF26168">
    <property type="entry name" value="Glyco_transf_N"/>
    <property type="match status" value="1"/>
</dbReference>
<proteinExistence type="inferred from homology"/>
<dbReference type="PANTHER" id="PTHR48044:SF22">
    <property type="entry name" value="GLYCOSYLTRANSFERASE"/>
    <property type="match status" value="1"/>
</dbReference>
<evidence type="ECO:0000313" key="4">
    <source>
        <dbReference type="Proteomes" id="UP000243459"/>
    </source>
</evidence>
<sequence>MAHPVGILVVPFPAHGHLNQLLHFSLHLSSHNLPVHFAASATHNRQARDRIQGWNSTSVDKVHFHDLQIPPFSTPPPDPDAVIKFPAHLQPMFEASDHLRSPLLDLFRLLSGTYERLVVVHDPLMSFAGKVRRREKSNHSNIL</sequence>
<evidence type="ECO:0000259" key="2">
    <source>
        <dbReference type="Pfam" id="PF26168"/>
    </source>
</evidence>
<protein>
    <recommendedName>
        <fullName evidence="2">Glycosyltransferase N-terminal domain-containing protein</fullName>
    </recommendedName>
</protein>
<comment type="similarity">
    <text evidence="1">Belongs to the UDP-glycosyltransferase family.</text>
</comment>
<dbReference type="PANTHER" id="PTHR48044">
    <property type="entry name" value="GLYCOSYLTRANSFERASE"/>
    <property type="match status" value="1"/>
</dbReference>
<reference evidence="4" key="1">
    <citation type="journal article" date="2017" name="Nat. Commun.">
        <title>The asparagus genome sheds light on the origin and evolution of a young Y chromosome.</title>
        <authorList>
            <person name="Harkess A."/>
            <person name="Zhou J."/>
            <person name="Xu C."/>
            <person name="Bowers J.E."/>
            <person name="Van der Hulst R."/>
            <person name="Ayyampalayam S."/>
            <person name="Mercati F."/>
            <person name="Riccardi P."/>
            <person name="McKain M.R."/>
            <person name="Kakrana A."/>
            <person name="Tang H."/>
            <person name="Ray J."/>
            <person name="Groenendijk J."/>
            <person name="Arikit S."/>
            <person name="Mathioni S.M."/>
            <person name="Nakano M."/>
            <person name="Shan H."/>
            <person name="Telgmann-Rauber A."/>
            <person name="Kanno A."/>
            <person name="Yue Z."/>
            <person name="Chen H."/>
            <person name="Li W."/>
            <person name="Chen Y."/>
            <person name="Xu X."/>
            <person name="Zhang Y."/>
            <person name="Luo S."/>
            <person name="Chen H."/>
            <person name="Gao J."/>
            <person name="Mao Z."/>
            <person name="Pires J.C."/>
            <person name="Luo M."/>
            <person name="Kudrna D."/>
            <person name="Wing R.A."/>
            <person name="Meyers B.C."/>
            <person name="Yi K."/>
            <person name="Kong H."/>
            <person name="Lavrijsen P."/>
            <person name="Sunseri F."/>
            <person name="Falavigna A."/>
            <person name="Ye Y."/>
            <person name="Leebens-Mack J.H."/>
            <person name="Chen G."/>
        </authorList>
    </citation>
    <scope>NUCLEOTIDE SEQUENCE [LARGE SCALE GENOMIC DNA]</scope>
    <source>
        <strain evidence="4">cv. DH0086</strain>
    </source>
</reference>
<dbReference type="Proteomes" id="UP000243459">
    <property type="component" value="Chromosome 10"/>
</dbReference>
<dbReference type="AlphaFoldDB" id="A0A5P1E3C2"/>
<dbReference type="GO" id="GO:0008194">
    <property type="term" value="F:UDP-glycosyltransferase activity"/>
    <property type="evidence" value="ECO:0007669"/>
    <property type="project" value="UniProtKB-ARBA"/>
</dbReference>
<dbReference type="InterPro" id="IPR058980">
    <property type="entry name" value="Glyco_transf_N"/>
</dbReference>
<gene>
    <name evidence="3" type="ORF">A4U43_C10F15200</name>
</gene>